<evidence type="ECO:0000259" key="1">
    <source>
        <dbReference type="Pfam" id="PF01261"/>
    </source>
</evidence>
<dbReference type="InterPro" id="IPR050312">
    <property type="entry name" value="IolE/XylAMocC-like"/>
</dbReference>
<evidence type="ECO:0000313" key="3">
    <source>
        <dbReference type="Proteomes" id="UP000613840"/>
    </source>
</evidence>
<dbReference type="PANTHER" id="PTHR12110">
    <property type="entry name" value="HYDROXYPYRUVATE ISOMERASE"/>
    <property type="match status" value="1"/>
</dbReference>
<keyword evidence="3" id="KW-1185">Reference proteome</keyword>
<dbReference type="SUPFAM" id="SSF51658">
    <property type="entry name" value="Xylose isomerase-like"/>
    <property type="match status" value="1"/>
</dbReference>
<dbReference type="Proteomes" id="UP000613840">
    <property type="component" value="Unassembled WGS sequence"/>
</dbReference>
<accession>A0A917W223</accession>
<organism evidence="2 3">
    <name type="scientific">Microlunatus endophyticus</name>
    <dbReference type="NCBI Taxonomy" id="1716077"/>
    <lineage>
        <taxon>Bacteria</taxon>
        <taxon>Bacillati</taxon>
        <taxon>Actinomycetota</taxon>
        <taxon>Actinomycetes</taxon>
        <taxon>Propionibacteriales</taxon>
        <taxon>Propionibacteriaceae</taxon>
        <taxon>Microlunatus</taxon>
    </lineage>
</organism>
<dbReference type="RefSeq" id="WP_188894907.1">
    <property type="nucleotide sequence ID" value="NZ_BMMZ01000004.1"/>
</dbReference>
<name>A0A917W223_9ACTN</name>
<dbReference type="InterPro" id="IPR036237">
    <property type="entry name" value="Xyl_isomerase-like_sf"/>
</dbReference>
<proteinExistence type="predicted"/>
<gene>
    <name evidence="2" type="ORF">GCM10011575_18270</name>
</gene>
<feature type="domain" description="Xylose isomerase-like TIM barrel" evidence="1">
    <location>
        <begin position="36"/>
        <end position="265"/>
    </location>
</feature>
<dbReference type="EMBL" id="BMMZ01000004">
    <property type="protein sequence ID" value="GGL60082.1"/>
    <property type="molecule type" value="Genomic_DNA"/>
</dbReference>
<dbReference type="AlphaFoldDB" id="A0A917W223"/>
<dbReference type="Pfam" id="PF01261">
    <property type="entry name" value="AP_endonuc_2"/>
    <property type="match status" value="1"/>
</dbReference>
<reference evidence="2" key="2">
    <citation type="submission" date="2020-09" db="EMBL/GenBank/DDBJ databases">
        <authorList>
            <person name="Sun Q."/>
            <person name="Zhou Y."/>
        </authorList>
    </citation>
    <scope>NUCLEOTIDE SEQUENCE</scope>
    <source>
        <strain evidence="2">CGMCC 4.7306</strain>
    </source>
</reference>
<dbReference type="GO" id="GO:0016853">
    <property type="term" value="F:isomerase activity"/>
    <property type="evidence" value="ECO:0007669"/>
    <property type="project" value="UniProtKB-KW"/>
</dbReference>
<dbReference type="PANTHER" id="PTHR12110:SF41">
    <property type="entry name" value="INOSOSE DEHYDRATASE"/>
    <property type="match status" value="1"/>
</dbReference>
<dbReference type="InterPro" id="IPR013022">
    <property type="entry name" value="Xyl_isomerase-like_TIM-brl"/>
</dbReference>
<dbReference type="Gene3D" id="3.20.20.150">
    <property type="entry name" value="Divalent-metal-dependent TIM barrel enzymes"/>
    <property type="match status" value="1"/>
</dbReference>
<sequence length="270" mass="30127">MTTAQATEGRLFPRTPGMVSFTYRREFDEDVAGTLDHIRSLGVTDIEFSNLFGRTAAEIRTLLDERGMSCSSYGVGYADLQDSTDAVAAAAKTLGARFVRVAWIPHESPFDHQQALDAAATFNRIGSRLRSEHDLTFCYHNHGYEFVPHNDGTLFDLIMQSTEPAVVGFELDVLWTFFPGQDPAQLLRRYPDRFRLMHLKDLRCGVVGDLSGSTAPENDVALGDGQLDLPDILRAARESSIEHYYIEDESPSTADQVPRSLAYLASLRWS</sequence>
<protein>
    <submittedName>
        <fullName evidence="2">Sugar phosphate isomerase</fullName>
    </submittedName>
</protein>
<reference evidence="2" key="1">
    <citation type="journal article" date="2014" name="Int. J. Syst. Evol. Microbiol.">
        <title>Complete genome sequence of Corynebacterium casei LMG S-19264T (=DSM 44701T), isolated from a smear-ripened cheese.</title>
        <authorList>
            <consortium name="US DOE Joint Genome Institute (JGI-PGF)"/>
            <person name="Walter F."/>
            <person name="Albersmeier A."/>
            <person name="Kalinowski J."/>
            <person name="Ruckert C."/>
        </authorList>
    </citation>
    <scope>NUCLEOTIDE SEQUENCE</scope>
    <source>
        <strain evidence="2">CGMCC 4.7306</strain>
    </source>
</reference>
<evidence type="ECO:0000313" key="2">
    <source>
        <dbReference type="EMBL" id="GGL60082.1"/>
    </source>
</evidence>
<comment type="caution">
    <text evidence="2">The sequence shown here is derived from an EMBL/GenBank/DDBJ whole genome shotgun (WGS) entry which is preliminary data.</text>
</comment>
<keyword evidence="2" id="KW-0413">Isomerase</keyword>